<reference evidence="2" key="3">
    <citation type="submission" date="2016-06" db="UniProtKB">
        <authorList>
            <consortium name="WormBaseParasite"/>
        </authorList>
    </citation>
    <scope>IDENTIFICATION</scope>
</reference>
<dbReference type="Proteomes" id="UP000050741">
    <property type="component" value="Unassembled WGS sequence"/>
</dbReference>
<sequence>MACTPSPQQPRILLSPDALRRLREEQIQREYERWRRAWIRECAQRSLRTCTLRGTDARGSLLPGGLVPDCSVVFSFCSSFVLGMKVALISDRLDYLVDAHFKFKEWMLGDLEICRAVKGNCAEIVKHFDCTTVSHRLPIPQKALPDKVVGFKIFYICYINQSVIEFLQSIRRLFNSNETVLCIETADDQNRSWEIICDQICPLLSDNIYGLSLFSSDLDRLRRASPDFLCKCPKLRVLEFFGHFPKFPADDSAGASADQALAKWLYTSRGDGLPKILECQFSSEGMEALELRDVEEDEWLLVRSPLERDEGVEWEKEAAELGHSNRICVALKDCDIGVELMLDSTMQTDFKEEHRKDFERVLKKL</sequence>
<name>A0A183CJB7_GLOPA</name>
<reference evidence="1" key="2">
    <citation type="submission" date="2014-05" db="EMBL/GenBank/DDBJ databases">
        <title>The genome and life-stage specific transcriptomes of Globodera pallida elucidate key aspects of plant parasitism by a cyst nematode.</title>
        <authorList>
            <person name="Cotton J.A."/>
            <person name="Lilley C.J."/>
            <person name="Jones L.M."/>
            <person name="Kikuchi T."/>
            <person name="Reid A.J."/>
            <person name="Thorpe P."/>
            <person name="Tsai I.J."/>
            <person name="Beasley H."/>
            <person name="Blok V."/>
            <person name="Cock P.J.A."/>
            <person name="Van den Akker S.E."/>
            <person name="Holroyd N."/>
            <person name="Hunt M."/>
            <person name="Mantelin S."/>
            <person name="Naghra H."/>
            <person name="Pain A."/>
            <person name="Palomares-Rius J.E."/>
            <person name="Zarowiecki M."/>
            <person name="Berriman M."/>
            <person name="Jones J.T."/>
            <person name="Urwin P.E."/>
        </authorList>
    </citation>
    <scope>NUCLEOTIDE SEQUENCE [LARGE SCALE GENOMIC DNA]</scope>
    <source>
        <strain evidence="1">Lindley</strain>
    </source>
</reference>
<protein>
    <submittedName>
        <fullName evidence="2">FBA_2 domain-containing protein</fullName>
    </submittedName>
</protein>
<accession>A0A183CJB7</accession>
<proteinExistence type="predicted"/>
<evidence type="ECO:0000313" key="2">
    <source>
        <dbReference type="WBParaSite" id="GPLIN_001297300"/>
    </source>
</evidence>
<dbReference type="AlphaFoldDB" id="A0A183CJB7"/>
<organism evidence="1 2">
    <name type="scientific">Globodera pallida</name>
    <name type="common">Potato cyst nematode worm</name>
    <name type="synonym">Heterodera pallida</name>
    <dbReference type="NCBI Taxonomy" id="36090"/>
    <lineage>
        <taxon>Eukaryota</taxon>
        <taxon>Metazoa</taxon>
        <taxon>Ecdysozoa</taxon>
        <taxon>Nematoda</taxon>
        <taxon>Chromadorea</taxon>
        <taxon>Rhabditida</taxon>
        <taxon>Tylenchina</taxon>
        <taxon>Tylenchomorpha</taxon>
        <taxon>Tylenchoidea</taxon>
        <taxon>Heteroderidae</taxon>
        <taxon>Heteroderinae</taxon>
        <taxon>Globodera</taxon>
    </lineage>
</organism>
<reference evidence="1" key="1">
    <citation type="submission" date="2013-12" db="EMBL/GenBank/DDBJ databases">
        <authorList>
            <person name="Aslett M."/>
        </authorList>
    </citation>
    <scope>NUCLEOTIDE SEQUENCE [LARGE SCALE GENOMIC DNA]</scope>
    <source>
        <strain evidence="1">Lindley</strain>
    </source>
</reference>
<dbReference type="WBParaSite" id="GPLIN_001297300">
    <property type="protein sequence ID" value="GPLIN_001297300"/>
    <property type="gene ID" value="GPLIN_001297300"/>
</dbReference>
<evidence type="ECO:0000313" key="1">
    <source>
        <dbReference type="Proteomes" id="UP000050741"/>
    </source>
</evidence>
<keyword evidence="1" id="KW-1185">Reference proteome</keyword>